<evidence type="ECO:0000313" key="3">
    <source>
        <dbReference type="Proteomes" id="UP001425155"/>
    </source>
</evidence>
<dbReference type="InterPro" id="IPR050266">
    <property type="entry name" value="AB_hydrolase_sf"/>
</dbReference>
<accession>A0ABU9W6R3</accession>
<dbReference type="EMBL" id="JBCLVG010000002">
    <property type="protein sequence ID" value="MEN1946856.1"/>
    <property type="molecule type" value="Genomic_DNA"/>
</dbReference>
<dbReference type="InterPro" id="IPR000073">
    <property type="entry name" value="AB_hydrolase_1"/>
</dbReference>
<evidence type="ECO:0000313" key="2">
    <source>
        <dbReference type="EMBL" id="MEN1946856.1"/>
    </source>
</evidence>
<feature type="domain" description="AB hydrolase-1" evidence="1">
    <location>
        <begin position="52"/>
        <end position="303"/>
    </location>
</feature>
<evidence type="ECO:0000259" key="1">
    <source>
        <dbReference type="Pfam" id="PF00561"/>
    </source>
</evidence>
<name>A0ABU9W6R3_9MICO</name>
<keyword evidence="2" id="KW-0378">Hydrolase</keyword>
<sequence>MIAEQTSTAYAPFGLVTRAAELDLETHTVHTAIGELRVQTGRRDRTDETATLMLHGAAGSWTTFTPLLQAVELRGDSTLDNLVIPDIPGWGASPFPTDAAHFTVDHVTRAIAAALRGLGYERWRVVGHSFGATLALHLAAIEPRATVGLTLVSPTTFGVFDAVRHPSAALTTLPAFVGMRQAMQMLDWHERAGRAVVRGLGRVGFMRGLASPLFRHPGFIDGSVYDAIAEEVRPHAFTLASDAAGMYPAQSLWPRVTCPVTAIKGRHDVFLARDDLARLAAVVPQLKARTIDDTGHFAHVERPFAVLDVLAPAASSR</sequence>
<dbReference type="PANTHER" id="PTHR43798">
    <property type="entry name" value="MONOACYLGLYCEROL LIPASE"/>
    <property type="match status" value="1"/>
</dbReference>
<dbReference type="PANTHER" id="PTHR43798:SF33">
    <property type="entry name" value="HYDROLASE, PUTATIVE (AFU_ORTHOLOGUE AFUA_2G14860)-RELATED"/>
    <property type="match status" value="1"/>
</dbReference>
<organism evidence="2 3">
    <name type="scientific">Leifsonia stereocauli</name>
    <dbReference type="NCBI Taxonomy" id="3134136"/>
    <lineage>
        <taxon>Bacteria</taxon>
        <taxon>Bacillati</taxon>
        <taxon>Actinomycetota</taxon>
        <taxon>Actinomycetes</taxon>
        <taxon>Micrococcales</taxon>
        <taxon>Microbacteriaceae</taxon>
        <taxon>Leifsonia</taxon>
    </lineage>
</organism>
<gene>
    <name evidence="2" type="ORF">WJX64_09875</name>
</gene>
<dbReference type="InterPro" id="IPR029058">
    <property type="entry name" value="AB_hydrolase_fold"/>
</dbReference>
<proteinExistence type="predicted"/>
<protein>
    <submittedName>
        <fullName evidence="2">Alpha/beta fold hydrolase</fullName>
    </submittedName>
</protein>
<dbReference type="RefSeq" id="WP_342113588.1">
    <property type="nucleotide sequence ID" value="NZ_JBCAUN010000002.1"/>
</dbReference>
<dbReference type="Gene3D" id="3.40.50.1820">
    <property type="entry name" value="alpha/beta hydrolase"/>
    <property type="match status" value="1"/>
</dbReference>
<dbReference type="Pfam" id="PF00561">
    <property type="entry name" value="Abhydrolase_1"/>
    <property type="match status" value="1"/>
</dbReference>
<reference evidence="2 3" key="1">
    <citation type="submission" date="2024-03" db="EMBL/GenBank/DDBJ databases">
        <title>YIM 134122 draft genome.</title>
        <authorList>
            <person name="Zuo S."/>
            <person name="Xiong L."/>
        </authorList>
    </citation>
    <scope>NUCLEOTIDE SEQUENCE [LARGE SCALE GENOMIC DNA]</scope>
    <source>
        <strain evidence="2 3">YIM 134122</strain>
    </source>
</reference>
<dbReference type="SUPFAM" id="SSF53474">
    <property type="entry name" value="alpha/beta-Hydrolases"/>
    <property type="match status" value="1"/>
</dbReference>
<dbReference type="Proteomes" id="UP001425155">
    <property type="component" value="Unassembled WGS sequence"/>
</dbReference>
<keyword evidence="3" id="KW-1185">Reference proteome</keyword>
<dbReference type="GO" id="GO:0016787">
    <property type="term" value="F:hydrolase activity"/>
    <property type="evidence" value="ECO:0007669"/>
    <property type="project" value="UniProtKB-KW"/>
</dbReference>
<comment type="caution">
    <text evidence="2">The sequence shown here is derived from an EMBL/GenBank/DDBJ whole genome shotgun (WGS) entry which is preliminary data.</text>
</comment>